<feature type="compositionally biased region" description="Polar residues" evidence="1">
    <location>
        <begin position="113"/>
        <end position="127"/>
    </location>
</feature>
<dbReference type="Proteomes" id="UP001205311">
    <property type="component" value="Unassembled WGS sequence"/>
</dbReference>
<feature type="region of interest" description="Disordered" evidence="1">
    <location>
        <begin position="88"/>
        <end position="190"/>
    </location>
</feature>
<gene>
    <name evidence="2" type="ORF">LX15_003751</name>
</gene>
<evidence type="ECO:0000256" key="1">
    <source>
        <dbReference type="SAM" id="MobiDB-lite"/>
    </source>
</evidence>
<reference evidence="2 3" key="1">
    <citation type="submission" date="2022-06" db="EMBL/GenBank/DDBJ databases">
        <title>Genomic Encyclopedia of Archaeal and Bacterial Type Strains, Phase II (KMG-II): from individual species to whole genera.</title>
        <authorList>
            <person name="Goeker M."/>
        </authorList>
    </citation>
    <scope>NUCLEOTIDE SEQUENCE [LARGE SCALE GENOMIC DNA]</scope>
    <source>
        <strain evidence="2 3">DSM 40477</strain>
    </source>
</reference>
<keyword evidence="3" id="KW-1185">Reference proteome</keyword>
<feature type="compositionally biased region" description="Polar residues" evidence="1">
    <location>
        <begin position="284"/>
        <end position="296"/>
    </location>
</feature>
<feature type="compositionally biased region" description="Basic and acidic residues" evidence="1">
    <location>
        <begin position="347"/>
        <end position="361"/>
    </location>
</feature>
<proteinExistence type="predicted"/>
<evidence type="ECO:0000313" key="3">
    <source>
        <dbReference type="Proteomes" id="UP001205311"/>
    </source>
</evidence>
<organism evidence="2 3">
    <name type="scientific">Streptoalloteichus tenebrarius (strain ATCC 17920 / DSM 40477 / JCM 4838 / CBS 697.72 / NBRC 16177 / NCIMB 11028 / NRRL B-12390 / A12253. 1 / ISP 5477)</name>
    <name type="common">Streptomyces tenebrarius</name>
    <dbReference type="NCBI Taxonomy" id="1933"/>
    <lineage>
        <taxon>Bacteria</taxon>
        <taxon>Bacillati</taxon>
        <taxon>Actinomycetota</taxon>
        <taxon>Actinomycetes</taxon>
        <taxon>Pseudonocardiales</taxon>
        <taxon>Pseudonocardiaceae</taxon>
        <taxon>Streptoalloteichus</taxon>
    </lineage>
</organism>
<feature type="region of interest" description="Disordered" evidence="1">
    <location>
        <begin position="270"/>
        <end position="366"/>
    </location>
</feature>
<sequence>MCRGGRCRNGSGCGRRWVSGGHAGARTAPVVAWPTRAVRGPTRPGSGDGVGAGGLQSVSGCTSTARPCPCGTGAWSHHRTLPWGARWPQRHRPIRRARAPAGVGDRGQGASPAASTDTWPDTHQINIQEKDDQAENPSPSRLGGRASPRLQHADRQAPHRGRVLLRPVQGLSRHRHPPRQDRHLLPRDERSGHPAHLVLRTAHGACPVDLVVGVGRGSWFLDGELVCPGGRVPERFGPWQTLGERRSRWSADGTWGHLVDQVRARADLARERGRGGCRWAPAASTDTWPDTHQINIQEKDDQAENPSPSRLGGRASPRLQHADRQAPHRGRVLLRPVQGLSRHRHPPRQDRHFLPRDERSGHPGHLVLRTAIGSSG</sequence>
<comment type="caution">
    <text evidence="2">The sequence shown here is derived from an EMBL/GenBank/DDBJ whole genome shotgun (WGS) entry which is preliminary data.</text>
</comment>
<evidence type="ECO:0000313" key="2">
    <source>
        <dbReference type="EMBL" id="MCP2260040.1"/>
    </source>
</evidence>
<protein>
    <submittedName>
        <fullName evidence="2">Transposase of IS4/5 family (DUF4096)</fullName>
    </submittedName>
</protein>
<feature type="compositionally biased region" description="Basic and acidic residues" evidence="1">
    <location>
        <begin position="178"/>
        <end position="190"/>
    </location>
</feature>
<dbReference type="EMBL" id="JAMTCP010000022">
    <property type="protein sequence ID" value="MCP2260040.1"/>
    <property type="molecule type" value="Genomic_DNA"/>
</dbReference>
<feature type="compositionally biased region" description="Basic residues" evidence="1">
    <location>
        <begin position="88"/>
        <end position="98"/>
    </location>
</feature>
<name>A0ABT1HWZ7_STRSD</name>
<accession>A0ABT1HWZ7</accession>